<evidence type="ECO:0000259" key="4">
    <source>
        <dbReference type="Pfam" id="PF23099"/>
    </source>
</evidence>
<keyword evidence="6" id="KW-1185">Reference proteome</keyword>
<dbReference type="GO" id="GO:0030686">
    <property type="term" value="C:90S preribosome"/>
    <property type="evidence" value="ECO:0007669"/>
    <property type="project" value="TreeGrafter"/>
</dbReference>
<dbReference type="OrthoDB" id="360653at2759"/>
<evidence type="ECO:0000256" key="1">
    <source>
        <dbReference type="SAM" id="MobiDB-lite"/>
    </source>
</evidence>
<feature type="region of interest" description="Disordered" evidence="1">
    <location>
        <begin position="544"/>
        <end position="571"/>
    </location>
</feature>
<dbReference type="PANTHER" id="PTHR17695:SF11">
    <property type="entry name" value="SMALL SUBUNIT PROCESSOME COMPONENT 20 HOMOLOG"/>
    <property type="match status" value="1"/>
</dbReference>
<feature type="compositionally biased region" description="Basic and acidic residues" evidence="1">
    <location>
        <begin position="2852"/>
        <end position="2869"/>
    </location>
</feature>
<feature type="region of interest" description="Disordered" evidence="1">
    <location>
        <begin position="2836"/>
        <end position="2874"/>
    </location>
</feature>
<evidence type="ECO:0000313" key="5">
    <source>
        <dbReference type="EMBL" id="KAJ1920636.1"/>
    </source>
</evidence>
<organism evidence="5 6">
    <name type="scientific">Mycoemilia scoparia</name>
    <dbReference type="NCBI Taxonomy" id="417184"/>
    <lineage>
        <taxon>Eukaryota</taxon>
        <taxon>Fungi</taxon>
        <taxon>Fungi incertae sedis</taxon>
        <taxon>Zoopagomycota</taxon>
        <taxon>Kickxellomycotina</taxon>
        <taxon>Kickxellomycetes</taxon>
        <taxon>Kickxellales</taxon>
        <taxon>Kickxellaceae</taxon>
        <taxon>Mycoemilia</taxon>
    </lineage>
</organism>
<dbReference type="InterPro" id="IPR011430">
    <property type="entry name" value="UTP20_N"/>
</dbReference>
<dbReference type="InterPro" id="IPR046523">
    <property type="entry name" value="UTP20_dom"/>
</dbReference>
<dbReference type="Gene3D" id="1.25.10.10">
    <property type="entry name" value="Leucine-rich Repeat Variant"/>
    <property type="match status" value="2"/>
</dbReference>
<feature type="region of interest" description="Disordered" evidence="1">
    <location>
        <begin position="3012"/>
        <end position="3036"/>
    </location>
</feature>
<dbReference type="Pfam" id="PF07539">
    <property type="entry name" value="UTP20_N"/>
    <property type="match status" value="1"/>
</dbReference>
<feature type="domain" description="U3 small nucleolar RNA-associated protein 20 N-terminal" evidence="2">
    <location>
        <begin position="1033"/>
        <end position="1742"/>
    </location>
</feature>
<dbReference type="InterPro" id="IPR052575">
    <property type="entry name" value="SSU_processome_comp_20"/>
</dbReference>
<dbReference type="InterPro" id="IPR057525">
    <property type="entry name" value="UTP20_C"/>
</dbReference>
<feature type="domain" description="U3 small nucleolar RNA-associated protein 20 C-terminal" evidence="4">
    <location>
        <begin position="2730"/>
        <end position="3027"/>
    </location>
</feature>
<feature type="region of interest" description="Disordered" evidence="1">
    <location>
        <begin position="1282"/>
        <end position="1324"/>
    </location>
</feature>
<dbReference type="GO" id="GO:0032040">
    <property type="term" value="C:small-subunit processome"/>
    <property type="evidence" value="ECO:0007669"/>
    <property type="project" value="TreeGrafter"/>
</dbReference>
<dbReference type="Pfam" id="PF23099">
    <property type="entry name" value="UTP20_C"/>
    <property type="match status" value="1"/>
</dbReference>
<reference evidence="5" key="1">
    <citation type="submission" date="2022-07" db="EMBL/GenBank/DDBJ databases">
        <title>Phylogenomic reconstructions and comparative analyses of Kickxellomycotina fungi.</title>
        <authorList>
            <person name="Reynolds N.K."/>
            <person name="Stajich J.E."/>
            <person name="Barry K."/>
            <person name="Grigoriev I.V."/>
            <person name="Crous P."/>
            <person name="Smith M.E."/>
        </authorList>
    </citation>
    <scope>NUCLEOTIDE SEQUENCE</scope>
    <source>
        <strain evidence="5">NBRC 100468</strain>
    </source>
</reference>
<feature type="compositionally biased region" description="Acidic residues" evidence="1">
    <location>
        <begin position="1298"/>
        <end position="1315"/>
    </location>
</feature>
<dbReference type="Pfam" id="PF20416">
    <property type="entry name" value="UTP20"/>
    <property type="match status" value="1"/>
</dbReference>
<evidence type="ECO:0000259" key="3">
    <source>
        <dbReference type="Pfam" id="PF20416"/>
    </source>
</evidence>
<evidence type="ECO:0000259" key="2">
    <source>
        <dbReference type="Pfam" id="PF07539"/>
    </source>
</evidence>
<accession>A0A9W8DS52</accession>
<feature type="compositionally biased region" description="Basic residues" evidence="1">
    <location>
        <begin position="3012"/>
        <end position="3026"/>
    </location>
</feature>
<gene>
    <name evidence="5" type="primary">UTP20</name>
    <name evidence="5" type="ORF">H4219_001194</name>
</gene>
<dbReference type="InterPro" id="IPR011989">
    <property type="entry name" value="ARM-like"/>
</dbReference>
<dbReference type="InterPro" id="IPR016024">
    <property type="entry name" value="ARM-type_fold"/>
</dbReference>
<dbReference type="EMBL" id="JANBPU010000011">
    <property type="protein sequence ID" value="KAJ1920636.1"/>
    <property type="molecule type" value="Genomic_DNA"/>
</dbReference>
<dbReference type="Proteomes" id="UP001150538">
    <property type="component" value="Unassembled WGS sequence"/>
</dbReference>
<proteinExistence type="predicted"/>
<protein>
    <submittedName>
        <fullName evidence="5">U3 snoRNP protein</fullName>
    </submittedName>
</protein>
<sequence length="3048" mass="343046">MGLPAPVAPKGLNTGDGSNRFKYQPFRARIEKLDVHVARRIERYLDEPEDTGSYFAEALQSWRDLNCTADFTQFYHKINNVTKSLAQIIYHKDTIIDVLEEFLTKKGSLTIEPILNLIVTLARDLQEDFYSYYPRVMGWIIPLVKSQDVETVEWSYNAMAYLFKYLSKPILADMGTTFKLMAPLLGYERQKNHIRRFAAESLSYLIRKLRGNDLKSLIELVIHSLIETSQSSIDGFREGLSLLFFECMKSVDHQFHSKSPAIFKALLEEAQKHEISQLDIENEPVFRLVTSVWKLCLHYSKKYTSEPLWETLISEFNRTVKKDDKLDGHLKVNGLALLTSIAAIGATLRKGTRVHNPSQVYDLAEKCFISYNTPEKAQDQETAEKVFISERTKLVVSLLLFGSLENVLSSGKVLLNHVFETRNPAIILPLSTSLIKLRWSHTNQILLPYMVKFVAACWKSSSVEILLAFTHLIRFSELSFSSGAMSTVLSPGGQLLLTSVTKKSKKGSKSESHDVPQAIIKLLDSEVDWREYMSSALKAPNTENIISHDQSFSPDWDNEEGSDEERDKDSREVSQLALYSALISTIQIISIEPQAANDALLRLAHSLVASLQDSQPEDDLAMSSRDPSNPDVFWGQGSIQLPVVGLLGQALKALAKSSSCLPPPSVVPDMLSLWNVLMNEILPIYRNSVILIDGVASIGSQLRMFKEGAQSQTLSVELQGSIAEALSTEKLEQSLPIFEANLANFQHQVRLSTLRLMENFEQITFKPSDSSSNNELLSPVSLLRSMEEIPVTIDRYREKTNIMRQFSVVVLNGRIPAVYLRCVATTIASNLAVNMKLVWTEVITSLGSFASKHQKIFWEVIWGILDRFGDEIKLSETNLTPEANQQYSIMQRYFEDPFTAKRVSPLEGHPLECPTVNQVFSVYSQSKNMFSPETLNGQLEWHYILTTVSQNERVDYPNLYVLLLKTLSQVGPRIAEEHSDPLNDLFIDFVTSKINLDEDGKFNESGEEGTKKSTNKRGALIPRQFDLPDRRSTENRLSAFLVLYSKFKKPGQAKLGTQMYNIYLQLLMKGESKTQRQALDCILTWGNPSITPYSENLYHLLDEVKFRDELHTFSLDPESEAIHSEHRKELLPVLLRILYGRIILRKGKASSKAGMGARRVAVLSAITMLQSQELEQFAQLIMKPFVPILKMATNESILKSDPGHIFSLTEQSWISGSDDSEDAMDIEKNYTDAFVNIPAKKQLGFLRLLGDMIKQMGVRLVPVLHNSLAVVLGLIANSQRQLENKPSVAENAEKGNEDESDADADADADDEGDEEMLNKDSQTVNTNQHYQALRTIRQTAIRRLRDIFALHPPNHTFEPYIQCIYYNVISPRIDMLDIENTQGPSALLELLHSWSTHPEYLPFLVNFNALTIPMLIRLLSAPKVRLNVISLILDIIESLIKVDEYAPDDIKDLARATVKANTSELLSHINACFTKASKSTSATSKSSASFIQNRVFARGLELLSCVAEYADSADNARVLLELLMPLLRRPNRVVSEKIKAHILEVFLQFCELVLDSTSDGRQSGVTESPKARLFNQYLGAVSLVFSNLKSRACRQKLCYVLSKLAEIDPTQKQKAKKPVSLAPVASLITDLNSYSTKRLDEFDFDTRLAAFAKLSGQMWNDSGVLDGRAWLPLLHNLVYFAQDTEEMSIRSNASMGINKFIDRAAPLLSAQDGSESSTHDIKSEAAIFTSHMVHVVYVAIKRSFALSSAVVRTEFLSVLSHSVSTCGDSLIQFADLKILDHSDKEASFFYNIQHIQVHRRIRALKRFVSLLSPNQKDDSAAMDVEEDNGVSGQEAVITQNQCPFRTQTLTKLLIPLFEHFVFESDLQADHSLVAEAVNTIGAVGMVLPWETYYSHIRKYMRLVQRKPELEKPLVRIVVAFVNNFHFDLKSVNVEDDTVNADATAVSTEQKEDVQGAGVADDIVDSFEVADDDDDDDDTAVEEDIAEALQQKQSQKLRHIHDVVVRSLIPELKKYISVEVEEKLLSRIPIILACIRLLKMLPNATLRLQLPGLLTTLCSLLRSRMLSTREAARETLLKVITLLGCDFVGFIVKEMRSVLKRGYQRHILGYTLHSILNHIKDKIDVGSLDYTLDLMLDIVCEDIFGETAAEKETKELTGKIKEAQTNRGKETYVILARIVDLENLGRLLSPLRDILRETDSPKVTKKVHVVLQSISHGANANPGFDPKVVLTFCHGLIYQNLNLSQKAKDKAARAKELKEAKARMRVDAEDTFKVAANPLANAAKRDNLANNAHRFVEFGLNLVLAALKKRKFDTNDSDQLSMLNPFVDVVGNCLFSRYDLIVSTSLQILSVLTKMPLPAFKRGTSVIIKRIFQLLGSAPNTQSQTVQGCFRFLTSVLRSKTCQEYVDIPPQQLTFLLQFIQPDLEIPDRQSTTFSLIRAIMLKRLVVDTIYDLIDSIRELMVTAQASHTRELCRQAWMQFMMEYPLGEKRIKSSIAFLTQNCTGYAFESGRESAMEAMSDITQKFSDQLFLPNIAEPFFFSLVIVLSSDDSNRCRKVAASMIKLLFARLDTQRLNTIYAALKKWCGVIADMAQKRITDVSNQQKAKQVQLALAALQVYGLLCESLGERIKRRLPEIMEAVSSALAVSLISWKEAEKAMQAQSARPLPLLDELDSAGFDPTGVQSEMLNWEMGYFALNTFNKIVQANSSTLFGQPQSTIWWLTVQLLSHPHAWIRLSSSRLLGQYFAGADSSWVAVASGTPIQTGLDYDDDGMEIAPKYKGGPKNALMTFVALRETASKLIVQINGKILTEEMASQAVKNLLFIGKCFNEVSSHAVDDKDLSNGAGDDDDNDDENKADGNDENHEEEESKSKNKINPDNSLSWLVRKMSHISKLELAQHRNQVVKRTACFRWFAAISSVMEVENLKAYLPTIIESIYRTVEDEQAYSGSAKTNNDELRELGREVMELLQNKVGTSEYFVIYNGIRASIENVRQERREKRKQLAILDPELHASRKLKRNKAKAESKKRKSEATSFVRNKIRVKAAKNRDGL</sequence>
<name>A0A9W8DS52_9FUNG</name>
<evidence type="ECO:0000313" key="6">
    <source>
        <dbReference type="Proteomes" id="UP001150538"/>
    </source>
</evidence>
<dbReference type="SUPFAM" id="SSF48371">
    <property type="entry name" value="ARM repeat"/>
    <property type="match status" value="3"/>
</dbReference>
<feature type="domain" description="U3 small nucleolar RNA-associated protein 20" evidence="3">
    <location>
        <begin position="2021"/>
        <end position="2236"/>
    </location>
</feature>
<feature type="compositionally biased region" description="Polar residues" evidence="1">
    <location>
        <begin position="544"/>
        <end position="553"/>
    </location>
</feature>
<dbReference type="PANTHER" id="PTHR17695">
    <property type="entry name" value="SMALL SUBUNIT PROCESSOME COMPONENT 20 HOMOLOG"/>
    <property type="match status" value="1"/>
</dbReference>
<comment type="caution">
    <text evidence="5">The sequence shown here is derived from an EMBL/GenBank/DDBJ whole genome shotgun (WGS) entry which is preliminary data.</text>
</comment>